<dbReference type="EMBL" id="KV441549">
    <property type="protein sequence ID" value="OAG09554.1"/>
    <property type="molecule type" value="Genomic_DNA"/>
</dbReference>
<dbReference type="InParanoid" id="A0A177CPV5"/>
<dbReference type="RefSeq" id="XP_018039919.1">
    <property type="nucleotide sequence ID" value="XM_018181760.1"/>
</dbReference>
<feature type="chain" id="PRO_5008058447" evidence="1">
    <location>
        <begin position="18"/>
        <end position="111"/>
    </location>
</feature>
<reference evidence="2 3" key="1">
    <citation type="submission" date="2016-05" db="EMBL/GenBank/DDBJ databases">
        <title>Comparative analysis of secretome profiles of manganese(II)-oxidizing ascomycete fungi.</title>
        <authorList>
            <consortium name="DOE Joint Genome Institute"/>
            <person name="Zeiner C.A."/>
            <person name="Purvine S.O."/>
            <person name="Zink E.M."/>
            <person name="Wu S."/>
            <person name="Pasa-Tolic L."/>
            <person name="Chaput D.L."/>
            <person name="Haridas S."/>
            <person name="Grigoriev I.V."/>
            <person name="Santelli C.M."/>
            <person name="Hansel C.M."/>
        </authorList>
    </citation>
    <scope>NUCLEOTIDE SEQUENCE [LARGE SCALE GENOMIC DNA]</scope>
    <source>
        <strain evidence="2 3">AP3s5-JAC2a</strain>
    </source>
</reference>
<dbReference type="AlphaFoldDB" id="A0A177CPV5"/>
<gene>
    <name evidence="2" type="ORF">CC84DRAFT_1202256</name>
</gene>
<organism evidence="2 3">
    <name type="scientific">Paraphaeosphaeria sporulosa</name>
    <dbReference type="NCBI Taxonomy" id="1460663"/>
    <lineage>
        <taxon>Eukaryota</taxon>
        <taxon>Fungi</taxon>
        <taxon>Dikarya</taxon>
        <taxon>Ascomycota</taxon>
        <taxon>Pezizomycotina</taxon>
        <taxon>Dothideomycetes</taxon>
        <taxon>Pleosporomycetidae</taxon>
        <taxon>Pleosporales</taxon>
        <taxon>Massarineae</taxon>
        <taxon>Didymosphaeriaceae</taxon>
        <taxon>Paraphaeosphaeria</taxon>
    </lineage>
</organism>
<evidence type="ECO:0000313" key="3">
    <source>
        <dbReference type="Proteomes" id="UP000077069"/>
    </source>
</evidence>
<evidence type="ECO:0000313" key="2">
    <source>
        <dbReference type="EMBL" id="OAG09554.1"/>
    </source>
</evidence>
<proteinExistence type="predicted"/>
<sequence length="111" mass="11887">MRLFLTTILSLTAASSAFMFDGFSEENCGGTMQGGINVYDGSCAEWIAPLKSFRFTVHGGNHQAAYFFRDNHCGNLNNVAIKNWVDGGTSWQIGACYNVGGTADAVASYNG</sequence>
<accession>A0A177CPV5</accession>
<evidence type="ECO:0000256" key="1">
    <source>
        <dbReference type="SAM" id="SignalP"/>
    </source>
</evidence>
<name>A0A177CPV5_9PLEO</name>
<feature type="signal peptide" evidence="1">
    <location>
        <begin position="1"/>
        <end position="17"/>
    </location>
</feature>
<dbReference type="Proteomes" id="UP000077069">
    <property type="component" value="Unassembled WGS sequence"/>
</dbReference>
<dbReference type="GeneID" id="28765246"/>
<protein>
    <submittedName>
        <fullName evidence="2">Uncharacterized protein</fullName>
    </submittedName>
</protein>
<dbReference type="OrthoDB" id="3598923at2759"/>
<keyword evidence="1" id="KW-0732">Signal</keyword>
<keyword evidence="3" id="KW-1185">Reference proteome</keyword>